<gene>
    <name evidence="1" type="ORF">BK670_04720</name>
</gene>
<dbReference type="EMBL" id="MOBX01000003">
    <property type="protein sequence ID" value="RON85208.1"/>
    <property type="molecule type" value="Genomic_DNA"/>
</dbReference>
<protein>
    <submittedName>
        <fullName evidence="1">Uncharacterized protein</fullName>
    </submittedName>
</protein>
<proteinExistence type="predicted"/>
<evidence type="ECO:0000313" key="2">
    <source>
        <dbReference type="Proteomes" id="UP000285378"/>
    </source>
</evidence>
<evidence type="ECO:0000313" key="1">
    <source>
        <dbReference type="EMBL" id="RON85208.1"/>
    </source>
</evidence>
<dbReference type="AlphaFoldDB" id="A0A423MKS8"/>
<dbReference type="OrthoDB" id="6947646at2"/>
<dbReference type="Proteomes" id="UP000285378">
    <property type="component" value="Unassembled WGS sequence"/>
</dbReference>
<accession>A0A423MKS8</accession>
<dbReference type="RefSeq" id="WP_123448845.1">
    <property type="nucleotide sequence ID" value="NZ_MOBX01000003.1"/>
</dbReference>
<reference evidence="1 2" key="1">
    <citation type="submission" date="2016-10" db="EMBL/GenBank/DDBJ databases">
        <title>Comparative genome analysis of multiple Pseudomonas spp. focuses on biocontrol and plant growth promoting traits.</title>
        <authorList>
            <person name="Tao X.-Y."/>
            <person name="Taylor C.G."/>
        </authorList>
    </citation>
    <scope>NUCLEOTIDE SEQUENCE [LARGE SCALE GENOMIC DNA]</scope>
    <source>
        <strain evidence="1 2">28B5</strain>
    </source>
</reference>
<name>A0A423MKS8_PSEFL</name>
<organism evidence="1 2">
    <name type="scientific">Pseudomonas fluorescens</name>
    <dbReference type="NCBI Taxonomy" id="294"/>
    <lineage>
        <taxon>Bacteria</taxon>
        <taxon>Pseudomonadati</taxon>
        <taxon>Pseudomonadota</taxon>
        <taxon>Gammaproteobacteria</taxon>
        <taxon>Pseudomonadales</taxon>
        <taxon>Pseudomonadaceae</taxon>
        <taxon>Pseudomonas</taxon>
    </lineage>
</organism>
<comment type="caution">
    <text evidence="1">The sequence shown here is derived from an EMBL/GenBank/DDBJ whole genome shotgun (WGS) entry which is preliminary data.</text>
</comment>
<sequence>MTSRRNIEQTYRTWSSPILLELKKREHQMAPVERQALENVLVERRLLDTGNPEGIERRRNSGD</sequence>